<accession>A0A841HIS9</accession>
<keyword evidence="3" id="KW-1185">Reference proteome</keyword>
<evidence type="ECO:0000259" key="1">
    <source>
        <dbReference type="Pfam" id="PF09937"/>
    </source>
</evidence>
<reference evidence="2 3" key="1">
    <citation type="submission" date="2020-08" db="EMBL/GenBank/DDBJ databases">
        <title>Genomic Encyclopedia of Type Strains, Phase IV (KMG-IV): sequencing the most valuable type-strain genomes for metagenomic binning, comparative biology and taxonomic classification.</title>
        <authorList>
            <person name="Goeker M."/>
        </authorList>
    </citation>
    <scope>NUCLEOTIDE SEQUENCE [LARGE SCALE GENOMIC DNA]</scope>
    <source>
        <strain evidence="2 3">DSM 26723</strain>
    </source>
</reference>
<protein>
    <recommendedName>
        <fullName evidence="1">DUF2169 domain-containing protein</fullName>
    </recommendedName>
</protein>
<dbReference type="Proteomes" id="UP000588068">
    <property type="component" value="Unassembled WGS sequence"/>
</dbReference>
<dbReference type="Pfam" id="PF09937">
    <property type="entry name" value="DUF2169"/>
    <property type="match status" value="1"/>
</dbReference>
<gene>
    <name evidence="2" type="ORF">HNQ60_000801</name>
</gene>
<comment type="caution">
    <text evidence="2">The sequence shown here is derived from an EMBL/GenBank/DDBJ whole genome shotgun (WGS) entry which is preliminary data.</text>
</comment>
<evidence type="ECO:0000313" key="2">
    <source>
        <dbReference type="EMBL" id="MBB6091955.1"/>
    </source>
</evidence>
<dbReference type="RefSeq" id="WP_184329718.1">
    <property type="nucleotide sequence ID" value="NZ_JACHHZ010000001.1"/>
</dbReference>
<evidence type="ECO:0000313" key="3">
    <source>
        <dbReference type="Proteomes" id="UP000588068"/>
    </source>
</evidence>
<dbReference type="AlphaFoldDB" id="A0A841HIS9"/>
<dbReference type="InterPro" id="IPR018683">
    <property type="entry name" value="DUF2169"/>
</dbReference>
<feature type="domain" description="DUF2169" evidence="1">
    <location>
        <begin position="22"/>
        <end position="309"/>
    </location>
</feature>
<name>A0A841HIS9_9GAMM</name>
<dbReference type="EMBL" id="JACHHZ010000001">
    <property type="protein sequence ID" value="MBB6091955.1"/>
    <property type="molecule type" value="Genomic_DNA"/>
</dbReference>
<proteinExistence type="predicted"/>
<organism evidence="2 3">
    <name type="scientific">Povalibacter uvarum</name>
    <dbReference type="NCBI Taxonomy" id="732238"/>
    <lineage>
        <taxon>Bacteria</taxon>
        <taxon>Pseudomonadati</taxon>
        <taxon>Pseudomonadota</taxon>
        <taxon>Gammaproteobacteria</taxon>
        <taxon>Steroidobacterales</taxon>
        <taxon>Steroidobacteraceae</taxon>
        <taxon>Povalibacter</taxon>
    </lineage>
</organism>
<sequence>MLQLQNNTPFKASLAVLPDRAGIDTLHIVIKATVHMRPSIALAPEQVPVAMADEYYGDPALSSLRVASEMHIGKPGTDVLLIGHARAPEGRPTARMKVAMSVAERRRELLVTGDRTWQADGTPSAPQPFAAMPLTWERAYGGFHRLPDRLLAEERNPVGCGFAGERSAGEMRQQPVPNLEDASAALQKVGQLSSPCCFAPVSASWLPRRSFAGTYDENWQRTRAPYLPSDFDPRFLQSAPPEFAFDRYLQGGEPVEIHGVLPDGPLSFAVPQSPLQIEVVVAGSPQHPTANLETLLIEPDENRLCMSWRATVPCDRQVLKVQKVIVGLTGRSRA</sequence>